<feature type="transmembrane region" description="Helical" evidence="6">
    <location>
        <begin position="147"/>
        <end position="169"/>
    </location>
</feature>
<evidence type="ECO:0000256" key="2">
    <source>
        <dbReference type="ARBA" id="ARBA00022448"/>
    </source>
</evidence>
<dbReference type="PROSITE" id="PS00217">
    <property type="entry name" value="SUGAR_TRANSPORT_2"/>
    <property type="match status" value="1"/>
</dbReference>
<evidence type="ECO:0000259" key="7">
    <source>
        <dbReference type="PROSITE" id="PS50850"/>
    </source>
</evidence>
<dbReference type="GO" id="GO:0005886">
    <property type="term" value="C:plasma membrane"/>
    <property type="evidence" value="ECO:0007669"/>
    <property type="project" value="UniProtKB-SubCell"/>
</dbReference>
<evidence type="ECO:0000313" key="9">
    <source>
        <dbReference type="Proteomes" id="UP000598146"/>
    </source>
</evidence>
<comment type="caution">
    <text evidence="8">The sequence shown here is derived from an EMBL/GenBank/DDBJ whole genome shotgun (WGS) entry which is preliminary data.</text>
</comment>
<evidence type="ECO:0000256" key="6">
    <source>
        <dbReference type="SAM" id="Phobius"/>
    </source>
</evidence>
<name>A0A931CDG0_9ACTN</name>
<feature type="transmembrane region" description="Helical" evidence="6">
    <location>
        <begin position="384"/>
        <end position="402"/>
    </location>
</feature>
<accession>A0A931CDG0</accession>
<dbReference type="CDD" id="cd17316">
    <property type="entry name" value="MFS_SV2_like"/>
    <property type="match status" value="1"/>
</dbReference>
<dbReference type="RefSeq" id="WP_196416299.1">
    <property type="nucleotide sequence ID" value="NZ_JADQTO010000011.1"/>
</dbReference>
<dbReference type="Proteomes" id="UP000598146">
    <property type="component" value="Unassembled WGS sequence"/>
</dbReference>
<dbReference type="Gene3D" id="1.20.1250.20">
    <property type="entry name" value="MFS general substrate transporter like domains"/>
    <property type="match status" value="1"/>
</dbReference>
<comment type="subcellular location">
    <subcellularLocation>
        <location evidence="1">Cell membrane</location>
        <topology evidence="1">Multi-pass membrane protein</topology>
    </subcellularLocation>
</comment>
<evidence type="ECO:0000313" key="8">
    <source>
        <dbReference type="EMBL" id="MBG0564521.1"/>
    </source>
</evidence>
<proteinExistence type="predicted"/>
<dbReference type="Pfam" id="PF00083">
    <property type="entry name" value="Sugar_tr"/>
    <property type="match status" value="1"/>
</dbReference>
<organism evidence="8 9">
    <name type="scientific">Actinoplanes aureus</name>
    <dbReference type="NCBI Taxonomy" id="2792083"/>
    <lineage>
        <taxon>Bacteria</taxon>
        <taxon>Bacillati</taxon>
        <taxon>Actinomycetota</taxon>
        <taxon>Actinomycetes</taxon>
        <taxon>Micromonosporales</taxon>
        <taxon>Micromonosporaceae</taxon>
        <taxon>Actinoplanes</taxon>
    </lineage>
</organism>
<feature type="transmembrane region" description="Helical" evidence="6">
    <location>
        <begin position="112"/>
        <end position="135"/>
    </location>
</feature>
<keyword evidence="3 6" id="KW-0812">Transmembrane</keyword>
<dbReference type="InterPro" id="IPR005829">
    <property type="entry name" value="Sugar_transporter_CS"/>
</dbReference>
<dbReference type="EMBL" id="JADQTO010000011">
    <property type="protein sequence ID" value="MBG0564521.1"/>
    <property type="molecule type" value="Genomic_DNA"/>
</dbReference>
<sequence>MSGDVHIQDAIDRVGFGAFQRKLFLICGVTWAADAAEILLLSFALPGVTEEFGLSPGQAGVVVTSTFAGMLVGAWFWGIMADRVGRRLGFQLTIAIFAVFGVASAFAPGPVWLAVLRALTGFGLGGALPLDFALFTEYLPTRDRGRWLVLLESWWAAGTVAAAGLALLIMPTLGWRWLLASSAAAALLVLWARMRVPESARYLLSRGDAEGARKLVNEVARVNGAPPVEQRLTLPSGKGATSPAELLRGALGRTTVLLWAVWLLIGFGYYGIFSWLPQIFAGEYGFLRSYQYVFFLALAQLPGYLSAAWLVERAGRKPVLAGYLGAAALATFTWAIADSTALVFVAAGLMNFFTLGAWAALYAYTPERYPTQLRASGLGAASGFARIGAVAAPLAGGALLAISLPAALSAFAAAFLLAALVVAGYAAETRGTRLDDTVAERTGPVAQAARLR</sequence>
<dbReference type="AlphaFoldDB" id="A0A931CDG0"/>
<dbReference type="InterPro" id="IPR005828">
    <property type="entry name" value="MFS_sugar_transport-like"/>
</dbReference>
<keyword evidence="4 6" id="KW-1133">Transmembrane helix</keyword>
<feature type="transmembrane region" description="Helical" evidence="6">
    <location>
        <begin position="57"/>
        <end position="76"/>
    </location>
</feature>
<dbReference type="PANTHER" id="PTHR23511:SF34">
    <property type="entry name" value="SYNAPTIC VESICLE GLYCOPROTEIN 2"/>
    <property type="match status" value="1"/>
</dbReference>
<dbReference type="PROSITE" id="PS50850">
    <property type="entry name" value="MFS"/>
    <property type="match status" value="1"/>
</dbReference>
<dbReference type="InterPro" id="IPR020846">
    <property type="entry name" value="MFS_dom"/>
</dbReference>
<feature type="transmembrane region" description="Helical" evidence="6">
    <location>
        <begin position="343"/>
        <end position="364"/>
    </location>
</feature>
<reference evidence="8" key="1">
    <citation type="submission" date="2020-11" db="EMBL/GenBank/DDBJ databases">
        <title>Isolation and identification of active actinomycetes.</title>
        <authorList>
            <person name="Sun X."/>
        </authorList>
    </citation>
    <scope>NUCLEOTIDE SEQUENCE</scope>
    <source>
        <strain evidence="8">NEAU-A11</strain>
    </source>
</reference>
<feature type="transmembrane region" description="Helical" evidence="6">
    <location>
        <begin position="256"/>
        <end position="277"/>
    </location>
</feature>
<dbReference type="GO" id="GO:0022857">
    <property type="term" value="F:transmembrane transporter activity"/>
    <property type="evidence" value="ECO:0007669"/>
    <property type="project" value="InterPro"/>
</dbReference>
<dbReference type="PROSITE" id="PS00216">
    <property type="entry name" value="SUGAR_TRANSPORT_1"/>
    <property type="match status" value="1"/>
</dbReference>
<evidence type="ECO:0000256" key="1">
    <source>
        <dbReference type="ARBA" id="ARBA00004651"/>
    </source>
</evidence>
<evidence type="ECO:0000256" key="3">
    <source>
        <dbReference type="ARBA" id="ARBA00022692"/>
    </source>
</evidence>
<protein>
    <submittedName>
        <fullName evidence="8">MFS transporter</fullName>
    </submittedName>
</protein>
<dbReference type="PANTHER" id="PTHR23511">
    <property type="entry name" value="SYNAPTIC VESICLE GLYCOPROTEIN 2"/>
    <property type="match status" value="1"/>
</dbReference>
<feature type="transmembrane region" description="Helical" evidence="6">
    <location>
        <begin position="318"/>
        <end position="337"/>
    </location>
</feature>
<feature type="transmembrane region" description="Helical" evidence="6">
    <location>
        <begin position="289"/>
        <end position="311"/>
    </location>
</feature>
<dbReference type="InterPro" id="IPR036259">
    <property type="entry name" value="MFS_trans_sf"/>
</dbReference>
<gene>
    <name evidence="8" type="ORF">I4J89_24035</name>
</gene>
<keyword evidence="2" id="KW-0813">Transport</keyword>
<feature type="transmembrane region" description="Helical" evidence="6">
    <location>
        <begin position="23"/>
        <end position="45"/>
    </location>
</feature>
<feature type="transmembrane region" description="Helical" evidence="6">
    <location>
        <begin position="88"/>
        <end position="106"/>
    </location>
</feature>
<feature type="transmembrane region" description="Helical" evidence="6">
    <location>
        <begin position="175"/>
        <end position="192"/>
    </location>
</feature>
<feature type="domain" description="Major facilitator superfamily (MFS) profile" evidence="7">
    <location>
        <begin position="23"/>
        <end position="430"/>
    </location>
</feature>
<dbReference type="SUPFAM" id="SSF103473">
    <property type="entry name" value="MFS general substrate transporter"/>
    <property type="match status" value="1"/>
</dbReference>
<evidence type="ECO:0000256" key="5">
    <source>
        <dbReference type="ARBA" id="ARBA00023136"/>
    </source>
</evidence>
<feature type="transmembrane region" description="Helical" evidence="6">
    <location>
        <begin position="408"/>
        <end position="427"/>
    </location>
</feature>
<keyword evidence="5 6" id="KW-0472">Membrane</keyword>
<keyword evidence="9" id="KW-1185">Reference proteome</keyword>
<evidence type="ECO:0000256" key="4">
    <source>
        <dbReference type="ARBA" id="ARBA00022989"/>
    </source>
</evidence>